<dbReference type="Proteomes" id="UP000656244">
    <property type="component" value="Unassembled WGS sequence"/>
</dbReference>
<evidence type="ECO:0000256" key="1">
    <source>
        <dbReference type="SAM" id="Phobius"/>
    </source>
</evidence>
<feature type="transmembrane region" description="Helical" evidence="1">
    <location>
        <begin position="115"/>
        <end position="139"/>
    </location>
</feature>
<dbReference type="RefSeq" id="WP_186557815.1">
    <property type="nucleotide sequence ID" value="NZ_JACNMF010000001.1"/>
</dbReference>
<keyword evidence="1" id="KW-0472">Membrane</keyword>
<feature type="transmembrane region" description="Helical" evidence="1">
    <location>
        <begin position="92"/>
        <end position="109"/>
    </location>
</feature>
<gene>
    <name evidence="2" type="ORF">H7U19_00145</name>
</gene>
<keyword evidence="1" id="KW-1133">Transmembrane helix</keyword>
<comment type="caution">
    <text evidence="2">The sequence shown here is derived from an EMBL/GenBank/DDBJ whole genome shotgun (WGS) entry which is preliminary data.</text>
</comment>
<feature type="transmembrane region" description="Helical" evidence="1">
    <location>
        <begin position="7"/>
        <end position="31"/>
    </location>
</feature>
<dbReference type="EMBL" id="JACNMF010000001">
    <property type="protein sequence ID" value="MBC3756794.1"/>
    <property type="molecule type" value="Genomic_DNA"/>
</dbReference>
<organism evidence="2 3">
    <name type="scientific">Hyunsoonleella aquatilis</name>
    <dbReference type="NCBI Taxonomy" id="2762758"/>
    <lineage>
        <taxon>Bacteria</taxon>
        <taxon>Pseudomonadati</taxon>
        <taxon>Bacteroidota</taxon>
        <taxon>Flavobacteriia</taxon>
        <taxon>Flavobacteriales</taxon>
        <taxon>Flavobacteriaceae</taxon>
    </lineage>
</organism>
<dbReference type="AlphaFoldDB" id="A0A923H9E9"/>
<sequence length="156" mass="17585">MKRINLLYGFLVIVNILLASVLVVILILLVIPDFLYQKTYPNETFGIFKHFVVFLRGTLLLFGLFKIQQGLISIIKHGFYNTISESKFKRGGFFLILVGVTSIAFNIILKGEFQATVLITNFVQSFFVILVGLGLYVLADFIKSGGKLKEENDLTI</sequence>
<reference evidence="2" key="1">
    <citation type="submission" date="2020-08" db="EMBL/GenBank/DDBJ databases">
        <title>Hyunsoonleella sp. strain SJ7 genome sequencing and assembly.</title>
        <authorList>
            <person name="Kim I."/>
        </authorList>
    </citation>
    <scope>NUCLEOTIDE SEQUENCE</scope>
    <source>
        <strain evidence="2">SJ7</strain>
    </source>
</reference>
<evidence type="ECO:0000313" key="2">
    <source>
        <dbReference type="EMBL" id="MBC3756794.1"/>
    </source>
</evidence>
<feature type="transmembrane region" description="Helical" evidence="1">
    <location>
        <begin position="51"/>
        <end position="72"/>
    </location>
</feature>
<protein>
    <submittedName>
        <fullName evidence="2">DUF2975 domain-containing protein</fullName>
    </submittedName>
</protein>
<keyword evidence="1" id="KW-0812">Transmembrane</keyword>
<keyword evidence="3" id="KW-1185">Reference proteome</keyword>
<proteinExistence type="predicted"/>
<name>A0A923H9E9_9FLAO</name>
<accession>A0A923H9E9</accession>
<evidence type="ECO:0000313" key="3">
    <source>
        <dbReference type="Proteomes" id="UP000656244"/>
    </source>
</evidence>